<dbReference type="RefSeq" id="WP_009582372.1">
    <property type="nucleotide sequence ID" value="NZ_AMZN01000081.1"/>
</dbReference>
<gene>
    <name evidence="1" type="ORF">C900_05285</name>
</gene>
<protein>
    <submittedName>
        <fullName evidence="1">Uncharacterized protein</fullName>
    </submittedName>
</protein>
<keyword evidence="2" id="KW-1185">Reference proteome</keyword>
<proteinExistence type="predicted"/>
<dbReference type="AlphaFoldDB" id="L8JNY2"/>
<evidence type="ECO:0000313" key="2">
    <source>
        <dbReference type="Proteomes" id="UP000011135"/>
    </source>
</evidence>
<dbReference type="Proteomes" id="UP000011135">
    <property type="component" value="Unassembled WGS sequence"/>
</dbReference>
<comment type="caution">
    <text evidence="1">The sequence shown here is derived from an EMBL/GenBank/DDBJ whole genome shotgun (WGS) entry which is preliminary data.</text>
</comment>
<dbReference type="NCBIfam" id="NF038180">
    <property type="entry name" value="leader_pinensin"/>
    <property type="match status" value="1"/>
</dbReference>
<name>L8JNY2_9BACT</name>
<evidence type="ECO:0000313" key="1">
    <source>
        <dbReference type="EMBL" id="ELR69214.1"/>
    </source>
</evidence>
<reference evidence="1 2" key="1">
    <citation type="submission" date="2012-12" db="EMBL/GenBank/DDBJ databases">
        <title>Genome assembly of Fulvivirga imtechensis AK7.</title>
        <authorList>
            <person name="Nupur N."/>
            <person name="Khatri I."/>
            <person name="Kumar R."/>
            <person name="Subramanian S."/>
            <person name="Pinnaka A."/>
        </authorList>
    </citation>
    <scope>NUCLEOTIDE SEQUENCE [LARGE SCALE GENOMIC DNA]</scope>
    <source>
        <strain evidence="1 2">AK7</strain>
    </source>
</reference>
<dbReference type="InterPro" id="IPR059231">
    <property type="entry name" value="Leader_pinensin"/>
</dbReference>
<dbReference type="STRING" id="1237149.C900_05285"/>
<organism evidence="1 2">
    <name type="scientific">Fulvivirga imtechensis AK7</name>
    <dbReference type="NCBI Taxonomy" id="1237149"/>
    <lineage>
        <taxon>Bacteria</taxon>
        <taxon>Pseudomonadati</taxon>
        <taxon>Bacteroidota</taxon>
        <taxon>Cytophagia</taxon>
        <taxon>Cytophagales</taxon>
        <taxon>Fulvivirgaceae</taxon>
        <taxon>Fulvivirga</taxon>
    </lineage>
</organism>
<sequence length="71" mass="7506">MKKNKLNLSELRVNSFVTDADAVNQETIKGGVIDSCVPECGGTGFPTIPASPLCASHNSCQLLCDGDVMTY</sequence>
<dbReference type="EMBL" id="AMZN01000081">
    <property type="protein sequence ID" value="ELR69214.1"/>
    <property type="molecule type" value="Genomic_DNA"/>
</dbReference>
<accession>L8JNY2</accession>